<organism evidence="2 3">
    <name type="scientific">Thalictrum thalictroides</name>
    <name type="common">Rue-anemone</name>
    <name type="synonym">Anemone thalictroides</name>
    <dbReference type="NCBI Taxonomy" id="46969"/>
    <lineage>
        <taxon>Eukaryota</taxon>
        <taxon>Viridiplantae</taxon>
        <taxon>Streptophyta</taxon>
        <taxon>Embryophyta</taxon>
        <taxon>Tracheophyta</taxon>
        <taxon>Spermatophyta</taxon>
        <taxon>Magnoliopsida</taxon>
        <taxon>Ranunculales</taxon>
        <taxon>Ranunculaceae</taxon>
        <taxon>Thalictroideae</taxon>
        <taxon>Thalictrum</taxon>
    </lineage>
</organism>
<evidence type="ECO:0000259" key="1">
    <source>
        <dbReference type="Pfam" id="PF03171"/>
    </source>
</evidence>
<feature type="domain" description="Isopenicillin N synthase-like Fe(2+) 2OG dioxygenase" evidence="1">
    <location>
        <begin position="2"/>
        <end position="30"/>
    </location>
</feature>
<dbReference type="OrthoDB" id="288590at2759"/>
<dbReference type="Proteomes" id="UP000554482">
    <property type="component" value="Unassembled WGS sequence"/>
</dbReference>
<dbReference type="SUPFAM" id="SSF51197">
    <property type="entry name" value="Clavaminate synthase-like"/>
    <property type="match status" value="1"/>
</dbReference>
<dbReference type="Pfam" id="PF03171">
    <property type="entry name" value="2OG-FeII_Oxy"/>
    <property type="match status" value="1"/>
</dbReference>
<gene>
    <name evidence="2" type="ORF">FRX31_032230</name>
</gene>
<dbReference type="InterPro" id="IPR044861">
    <property type="entry name" value="IPNS-like_FE2OG_OXY"/>
</dbReference>
<name>A0A7J6UZT9_THATH</name>
<feature type="non-terminal residue" evidence="2">
    <location>
        <position position="1"/>
    </location>
</feature>
<protein>
    <submittedName>
        <fullName evidence="2">1-aminocyclopropane-1-carboxylate oxidase</fullName>
    </submittedName>
</protein>
<evidence type="ECO:0000313" key="3">
    <source>
        <dbReference type="Proteomes" id="UP000554482"/>
    </source>
</evidence>
<sequence>LVTNDKFKSSEHRVRANKEGPRISVASFFRTDFRTSSTKLYSPIQQLVSEENPPMYRETTVKDFLTYFYDKGLDGNSALTHFKL</sequence>
<dbReference type="Gene3D" id="2.60.120.330">
    <property type="entry name" value="B-lactam Antibiotic, Isopenicillin N Synthase, Chain"/>
    <property type="match status" value="1"/>
</dbReference>
<accession>A0A7J6UZT9</accession>
<dbReference type="InterPro" id="IPR027443">
    <property type="entry name" value="IPNS-like_sf"/>
</dbReference>
<proteinExistence type="predicted"/>
<dbReference type="AlphaFoldDB" id="A0A7J6UZT9"/>
<dbReference type="EMBL" id="JABWDY010040349">
    <property type="protein sequence ID" value="KAF5178183.1"/>
    <property type="molecule type" value="Genomic_DNA"/>
</dbReference>
<evidence type="ECO:0000313" key="2">
    <source>
        <dbReference type="EMBL" id="KAF5178183.1"/>
    </source>
</evidence>
<comment type="caution">
    <text evidence="2">The sequence shown here is derived from an EMBL/GenBank/DDBJ whole genome shotgun (WGS) entry which is preliminary data.</text>
</comment>
<reference evidence="2 3" key="1">
    <citation type="submission" date="2020-06" db="EMBL/GenBank/DDBJ databases">
        <title>Transcriptomic and genomic resources for Thalictrum thalictroides and T. hernandezii: Facilitating candidate gene discovery in an emerging model plant lineage.</title>
        <authorList>
            <person name="Arias T."/>
            <person name="Riano-Pachon D.M."/>
            <person name="Di Stilio V.S."/>
        </authorList>
    </citation>
    <scope>NUCLEOTIDE SEQUENCE [LARGE SCALE GENOMIC DNA]</scope>
    <source>
        <strain evidence="3">cv. WT478/WT964</strain>
        <tissue evidence="2">Leaves</tissue>
    </source>
</reference>
<keyword evidence="3" id="KW-1185">Reference proteome</keyword>